<gene>
    <name evidence="2" type="ORF">BD31_I1378</name>
</gene>
<feature type="domain" description="Transcription regulator AsnC/Lrp ligand binding" evidence="1">
    <location>
        <begin position="7"/>
        <end position="74"/>
    </location>
</feature>
<name>I3D1C9_9ARCH</name>
<dbReference type="SUPFAM" id="SSF54909">
    <property type="entry name" value="Dimeric alpha+beta barrel"/>
    <property type="match status" value="1"/>
</dbReference>
<dbReference type="EMBL" id="AEXL02000119">
    <property type="protein sequence ID" value="EIJ65522.1"/>
    <property type="molecule type" value="Genomic_DNA"/>
</dbReference>
<dbReference type="PATRIC" id="fig|859350.6.peg.1414"/>
<reference evidence="2 3" key="1">
    <citation type="journal article" date="2012" name="J. Bacteriol.">
        <title>Genome sequence of "Candidatus Nitrosopumilus salaria" BD31, an ammonia-oxidizing archaeon from the San Francisco Bay estuary.</title>
        <authorList>
            <person name="Mosier A.C."/>
            <person name="Allen E.E."/>
            <person name="Kim M."/>
            <person name="Ferriera S."/>
            <person name="Francis C.A."/>
        </authorList>
    </citation>
    <scope>NUCLEOTIDE SEQUENCE [LARGE SCALE GENOMIC DNA]</scope>
    <source>
        <strain evidence="2 3">BD31</strain>
    </source>
</reference>
<accession>I3D1C9</accession>
<organism evidence="2 3">
    <name type="scientific">Candidatus Nitrosopumilus salarius BD31</name>
    <dbReference type="NCBI Taxonomy" id="859350"/>
    <lineage>
        <taxon>Archaea</taxon>
        <taxon>Nitrososphaerota</taxon>
        <taxon>Nitrososphaeria</taxon>
        <taxon>Nitrosopumilales</taxon>
        <taxon>Nitrosopumilaceae</taxon>
        <taxon>Nitrosopumilus</taxon>
    </lineage>
</organism>
<dbReference type="RefSeq" id="WP_008300366.1">
    <property type="nucleotide sequence ID" value="NZ_AEXL02000119.1"/>
</dbReference>
<protein>
    <submittedName>
        <fullName evidence="2">Transcriptional regulator, AsnC family</fullName>
    </submittedName>
</protein>
<sequence>MEIAYVLVKSEMAHEMDVMSELLKIDQIKEAKGTFGMYDIFVKIEANSSLEIAEIITKQIRKINHVLSTITLSVIPEQNKK</sequence>
<evidence type="ECO:0000313" key="2">
    <source>
        <dbReference type="EMBL" id="EIJ65522.1"/>
    </source>
</evidence>
<dbReference type="OrthoDB" id="8136at2157"/>
<comment type="caution">
    <text evidence="2">The sequence shown here is derived from an EMBL/GenBank/DDBJ whole genome shotgun (WGS) entry which is preliminary data.</text>
</comment>
<evidence type="ECO:0000313" key="3">
    <source>
        <dbReference type="Proteomes" id="UP000003423"/>
    </source>
</evidence>
<dbReference type="Pfam" id="PF01037">
    <property type="entry name" value="AsnC_trans_reg"/>
    <property type="match status" value="1"/>
</dbReference>
<dbReference type="Gene3D" id="3.30.70.920">
    <property type="match status" value="1"/>
</dbReference>
<proteinExistence type="predicted"/>
<dbReference type="InterPro" id="IPR019887">
    <property type="entry name" value="Tscrpt_reg_AsnC/Lrp_C"/>
</dbReference>
<dbReference type="Proteomes" id="UP000003423">
    <property type="component" value="Unassembled WGS sequence"/>
</dbReference>
<dbReference type="AlphaFoldDB" id="I3D1C9"/>
<dbReference type="InterPro" id="IPR011008">
    <property type="entry name" value="Dimeric_a/b-barrel"/>
</dbReference>
<evidence type="ECO:0000259" key="1">
    <source>
        <dbReference type="Pfam" id="PF01037"/>
    </source>
</evidence>
<keyword evidence="3" id="KW-1185">Reference proteome</keyword>